<dbReference type="InterPro" id="IPR000945">
    <property type="entry name" value="DBH-like"/>
</dbReference>
<dbReference type="RefSeq" id="XP_020895302.1">
    <property type="nucleotide sequence ID" value="XM_021039643.2"/>
</dbReference>
<dbReference type="PANTHER" id="PTHR10157">
    <property type="entry name" value="DOPAMINE BETA HYDROXYLASE RELATED"/>
    <property type="match status" value="1"/>
</dbReference>
<dbReference type="Pfam" id="PF03351">
    <property type="entry name" value="DOMON"/>
    <property type="match status" value="1"/>
</dbReference>
<feature type="compositionally biased region" description="Polar residues" evidence="1">
    <location>
        <begin position="96"/>
        <end position="106"/>
    </location>
</feature>
<dbReference type="OrthoDB" id="5982938at2759"/>
<accession>A0A913WWY9</accession>
<dbReference type="GO" id="GO:0005615">
    <property type="term" value="C:extracellular space"/>
    <property type="evidence" value="ECO:0007669"/>
    <property type="project" value="TreeGrafter"/>
</dbReference>
<dbReference type="GO" id="GO:0042421">
    <property type="term" value="P:norepinephrine biosynthetic process"/>
    <property type="evidence" value="ECO:0007669"/>
    <property type="project" value="TreeGrafter"/>
</dbReference>
<dbReference type="GO" id="GO:0030667">
    <property type="term" value="C:secretory granule membrane"/>
    <property type="evidence" value="ECO:0007669"/>
    <property type="project" value="TreeGrafter"/>
</dbReference>
<dbReference type="PANTHER" id="PTHR10157:SF23">
    <property type="entry name" value="MOXD1 HOMOLOG 1"/>
    <property type="match status" value="1"/>
</dbReference>
<evidence type="ECO:0000256" key="1">
    <source>
        <dbReference type="SAM" id="MobiDB-lite"/>
    </source>
</evidence>
<dbReference type="InterPro" id="IPR045266">
    <property type="entry name" value="DOH_DOMON"/>
</dbReference>
<dbReference type="EnsemblMetazoa" id="XM_021039643.2">
    <property type="protein sequence ID" value="XP_020895302.1"/>
    <property type="gene ID" value="LOC110234275"/>
</dbReference>
<evidence type="ECO:0000256" key="2">
    <source>
        <dbReference type="SAM" id="SignalP"/>
    </source>
</evidence>
<dbReference type="Proteomes" id="UP000887567">
    <property type="component" value="Unplaced"/>
</dbReference>
<dbReference type="InterPro" id="IPR005018">
    <property type="entry name" value="DOMON_domain"/>
</dbReference>
<evidence type="ECO:0000313" key="4">
    <source>
        <dbReference type="EnsemblMetazoa" id="XP_020895302.1"/>
    </source>
</evidence>
<keyword evidence="2" id="KW-0732">Signal</keyword>
<dbReference type="GO" id="GO:0004500">
    <property type="term" value="F:dopamine beta-monooxygenase activity"/>
    <property type="evidence" value="ECO:0007669"/>
    <property type="project" value="InterPro"/>
</dbReference>
<proteinExistence type="predicted"/>
<dbReference type="GO" id="GO:0042420">
    <property type="term" value="P:dopamine catabolic process"/>
    <property type="evidence" value="ECO:0007669"/>
    <property type="project" value="TreeGrafter"/>
</dbReference>
<name>A0A913WWY9_EXADI</name>
<feature type="domain" description="DOMON" evidence="3">
    <location>
        <begin position="28"/>
        <end position="146"/>
    </location>
</feature>
<dbReference type="SMART" id="SM00664">
    <property type="entry name" value="DoH"/>
    <property type="match status" value="1"/>
</dbReference>
<dbReference type="AlphaFoldDB" id="A0A913WWY9"/>
<dbReference type="PROSITE" id="PS50836">
    <property type="entry name" value="DOMON"/>
    <property type="match status" value="1"/>
</dbReference>
<organism evidence="4 5">
    <name type="scientific">Exaiptasia diaphana</name>
    <name type="common">Tropical sea anemone</name>
    <name type="synonym">Aiptasia pulchella</name>
    <dbReference type="NCBI Taxonomy" id="2652724"/>
    <lineage>
        <taxon>Eukaryota</taxon>
        <taxon>Metazoa</taxon>
        <taxon>Cnidaria</taxon>
        <taxon>Anthozoa</taxon>
        <taxon>Hexacorallia</taxon>
        <taxon>Actiniaria</taxon>
        <taxon>Aiptasiidae</taxon>
        <taxon>Exaiptasia</taxon>
    </lineage>
</organism>
<dbReference type="CDD" id="cd09631">
    <property type="entry name" value="DOMON_DOH"/>
    <property type="match status" value="1"/>
</dbReference>
<keyword evidence="5" id="KW-1185">Reference proteome</keyword>
<feature type="chain" id="PRO_5037942480" description="DOMON domain-containing protein" evidence="2">
    <location>
        <begin position="20"/>
        <end position="222"/>
    </location>
</feature>
<dbReference type="GO" id="GO:0006589">
    <property type="term" value="P:octopamine biosynthetic process"/>
    <property type="evidence" value="ECO:0007669"/>
    <property type="project" value="TreeGrafter"/>
</dbReference>
<sequence>MSAFSAAIVLFASISTVFADGKMALSGDKYVVEWKHLPATQEIQFNVTVKITSGWVGLGISKENSGMKNLDVYVGTVQDKSIKDMYSASAGKPSESGDTNSITKLSFTTDGGQSNLVFKRKLDTGDSQKDVNIASEEKYYFAWAYNVQAGFLKHLNSDRGYSSLVMLVNTTASPTQSMSSVSSTMLNNMTTTMQTTTTDTGACAQLSSILLLLSMFVAIFVR</sequence>
<feature type="signal peptide" evidence="2">
    <location>
        <begin position="1"/>
        <end position="19"/>
    </location>
</feature>
<reference evidence="4" key="1">
    <citation type="submission" date="2022-11" db="UniProtKB">
        <authorList>
            <consortium name="EnsemblMetazoa"/>
        </authorList>
    </citation>
    <scope>IDENTIFICATION</scope>
</reference>
<feature type="region of interest" description="Disordered" evidence="1">
    <location>
        <begin position="87"/>
        <end position="106"/>
    </location>
</feature>
<dbReference type="GeneID" id="110234275"/>
<evidence type="ECO:0000259" key="3">
    <source>
        <dbReference type="PROSITE" id="PS50836"/>
    </source>
</evidence>
<evidence type="ECO:0000313" key="5">
    <source>
        <dbReference type="Proteomes" id="UP000887567"/>
    </source>
</evidence>
<dbReference type="KEGG" id="epa:110234275"/>
<protein>
    <recommendedName>
        <fullName evidence="3">DOMON domain-containing protein</fullName>
    </recommendedName>
</protein>